<dbReference type="InterPro" id="IPR011576">
    <property type="entry name" value="Pyridox_Oxase_N"/>
</dbReference>
<comment type="caution">
    <text evidence="2">The sequence shown here is derived from an EMBL/GenBank/DDBJ whole genome shotgun (WGS) entry which is preliminary data.</text>
</comment>
<keyword evidence="3" id="KW-1185">Reference proteome</keyword>
<dbReference type="Pfam" id="PF01243">
    <property type="entry name" value="PNPOx_N"/>
    <property type="match status" value="1"/>
</dbReference>
<organism evidence="2 3">
    <name type="scientific">Flammeovirga aprica JL-4</name>
    <dbReference type="NCBI Taxonomy" id="694437"/>
    <lineage>
        <taxon>Bacteria</taxon>
        <taxon>Pseudomonadati</taxon>
        <taxon>Bacteroidota</taxon>
        <taxon>Cytophagia</taxon>
        <taxon>Cytophagales</taxon>
        <taxon>Flammeovirgaceae</taxon>
        <taxon>Flammeovirga</taxon>
    </lineage>
</organism>
<dbReference type="Gene3D" id="2.30.110.10">
    <property type="entry name" value="Electron Transport, Fmn-binding Protein, Chain A"/>
    <property type="match status" value="2"/>
</dbReference>
<accession>A0A7X9XCE4</accession>
<dbReference type="PANTHER" id="PTHR42815">
    <property type="entry name" value="FAD-BINDING, PUTATIVE (AFU_ORTHOLOGUE AFUA_6G07600)-RELATED"/>
    <property type="match status" value="1"/>
</dbReference>
<dbReference type="PANTHER" id="PTHR42815:SF2">
    <property type="entry name" value="FAD-BINDING, PUTATIVE (AFU_ORTHOLOGUE AFUA_6G07600)-RELATED"/>
    <property type="match status" value="1"/>
</dbReference>
<evidence type="ECO:0000259" key="1">
    <source>
        <dbReference type="Pfam" id="PF01243"/>
    </source>
</evidence>
<feature type="domain" description="Pyridoxamine 5'-phosphate oxidase N-terminal" evidence="1">
    <location>
        <begin position="166"/>
        <end position="269"/>
    </location>
</feature>
<dbReference type="InterPro" id="IPR012349">
    <property type="entry name" value="Split_barrel_FMN-bd"/>
</dbReference>
<proteinExistence type="predicted"/>
<gene>
    <name evidence="2" type="ORF">HHU12_27040</name>
</gene>
<dbReference type="SUPFAM" id="SSF50475">
    <property type="entry name" value="FMN-binding split barrel"/>
    <property type="match status" value="2"/>
</dbReference>
<dbReference type="Proteomes" id="UP000576082">
    <property type="component" value="Unassembled WGS sequence"/>
</dbReference>
<reference evidence="2 3" key="1">
    <citation type="submission" date="2020-04" db="EMBL/GenBank/DDBJ databases">
        <title>Flammeovirga sp. SR4, a novel species isolated from seawater.</title>
        <authorList>
            <person name="Wang X."/>
        </authorList>
    </citation>
    <scope>NUCLEOTIDE SEQUENCE [LARGE SCALE GENOMIC DNA]</scope>
    <source>
        <strain evidence="2 3">ATCC 23126</strain>
    </source>
</reference>
<sequence length="290" mass="33367">MELFHEKERYLQEILGSNINHKVAEKIITNQIDERASRFIQSLNYAFMSYRDKNGFPQVLPLSGDDMIRVPSPSIILINLEPQSQMIENFDVDIKAIHKVGLLFIDLLSRRRLRVNGIVKQHNAVLEMEVEQAYVNCPKYIQSRTLEFHFTNSKKILRGDALTADQTTLIENADTFFLGTSNANGDMDASHRGGNKGFVKVDNNVLLVPDYKGNGLYNSLGNILDYSKVGLLFFDFENAEMLQVKGKATLIFNEDKSKVTHWELSVEDWVHYYEMLEMQSLFFDSSVYNY</sequence>
<dbReference type="AlphaFoldDB" id="A0A7X9XCE4"/>
<protein>
    <recommendedName>
        <fullName evidence="1">Pyridoxamine 5'-phosphate oxidase N-terminal domain-containing protein</fullName>
    </recommendedName>
</protein>
<evidence type="ECO:0000313" key="3">
    <source>
        <dbReference type="Proteomes" id="UP000576082"/>
    </source>
</evidence>
<dbReference type="RefSeq" id="WP_169659858.1">
    <property type="nucleotide sequence ID" value="NZ_JABANE010000107.1"/>
</dbReference>
<dbReference type="EMBL" id="JABANE010000107">
    <property type="protein sequence ID" value="NME71650.1"/>
    <property type="molecule type" value="Genomic_DNA"/>
</dbReference>
<evidence type="ECO:0000313" key="2">
    <source>
        <dbReference type="EMBL" id="NME71650.1"/>
    </source>
</evidence>
<name>A0A7X9XCE4_9BACT</name>